<sequence>MVCDIFVGERGLSCKKISQIPDLKVFYVRFIMPEGEEDDDRQSNQPPKKTRKVVMSLPSPKKPESKPNQSSKFYPKS</sequence>
<dbReference type="Proteomes" id="UP001159428">
    <property type="component" value="Unassembled WGS sequence"/>
</dbReference>
<gene>
    <name evidence="2" type="ORF">PMEA_00032724</name>
</gene>
<name>A0AAU9XWX9_9CNID</name>
<dbReference type="EMBL" id="CALNXJ010000078">
    <property type="protein sequence ID" value="CAH3161118.1"/>
    <property type="molecule type" value="Genomic_DNA"/>
</dbReference>
<evidence type="ECO:0000256" key="1">
    <source>
        <dbReference type="SAM" id="MobiDB-lite"/>
    </source>
</evidence>
<reference evidence="2 3" key="1">
    <citation type="submission" date="2022-05" db="EMBL/GenBank/DDBJ databases">
        <authorList>
            <consortium name="Genoscope - CEA"/>
            <person name="William W."/>
        </authorList>
    </citation>
    <scope>NUCLEOTIDE SEQUENCE [LARGE SCALE GENOMIC DNA]</scope>
</reference>
<organism evidence="2 3">
    <name type="scientific">Pocillopora meandrina</name>
    <dbReference type="NCBI Taxonomy" id="46732"/>
    <lineage>
        <taxon>Eukaryota</taxon>
        <taxon>Metazoa</taxon>
        <taxon>Cnidaria</taxon>
        <taxon>Anthozoa</taxon>
        <taxon>Hexacorallia</taxon>
        <taxon>Scleractinia</taxon>
        <taxon>Astrocoeniina</taxon>
        <taxon>Pocilloporidae</taxon>
        <taxon>Pocillopora</taxon>
    </lineage>
</organism>
<dbReference type="AlphaFoldDB" id="A0AAU9XWX9"/>
<proteinExistence type="predicted"/>
<protein>
    <submittedName>
        <fullName evidence="2">Uncharacterized protein</fullName>
    </submittedName>
</protein>
<feature type="compositionally biased region" description="Low complexity" evidence="1">
    <location>
        <begin position="66"/>
        <end position="77"/>
    </location>
</feature>
<evidence type="ECO:0000313" key="3">
    <source>
        <dbReference type="Proteomes" id="UP001159428"/>
    </source>
</evidence>
<accession>A0AAU9XWX9</accession>
<feature type="region of interest" description="Disordered" evidence="1">
    <location>
        <begin position="35"/>
        <end position="77"/>
    </location>
</feature>
<keyword evidence="3" id="KW-1185">Reference proteome</keyword>
<comment type="caution">
    <text evidence="2">The sequence shown here is derived from an EMBL/GenBank/DDBJ whole genome shotgun (WGS) entry which is preliminary data.</text>
</comment>
<evidence type="ECO:0000313" key="2">
    <source>
        <dbReference type="EMBL" id="CAH3161118.1"/>
    </source>
</evidence>